<dbReference type="InterPro" id="IPR044946">
    <property type="entry name" value="Restrct_endonuc_typeI_TRD_sf"/>
</dbReference>
<reference evidence="5 6" key="1">
    <citation type="submission" date="2020-08" db="EMBL/GenBank/DDBJ databases">
        <title>Genomic Encyclopedia of Type Strains, Phase IV (KMG-V): Genome sequencing to study the core and pangenomes of soil and plant-associated prokaryotes.</title>
        <authorList>
            <person name="Whitman W."/>
        </authorList>
    </citation>
    <scope>NUCLEOTIDE SEQUENCE [LARGE SCALE GENOMIC DNA]</scope>
    <source>
        <strain evidence="5 6">SEMIA 4074</strain>
    </source>
</reference>
<dbReference type="EC" id="3.1.21.3" evidence="5"/>
<dbReference type="Gene3D" id="3.90.220.20">
    <property type="entry name" value="DNA methylase specificity domains"/>
    <property type="match status" value="2"/>
</dbReference>
<dbReference type="InterPro" id="IPR052021">
    <property type="entry name" value="Type-I_RS_S_subunit"/>
</dbReference>
<dbReference type="EMBL" id="JACIFV010000014">
    <property type="protein sequence ID" value="MBB4193767.1"/>
    <property type="molecule type" value="Genomic_DNA"/>
</dbReference>
<dbReference type="GO" id="GO:0003677">
    <property type="term" value="F:DNA binding"/>
    <property type="evidence" value="ECO:0007669"/>
    <property type="project" value="UniProtKB-KW"/>
</dbReference>
<keyword evidence="5" id="KW-0378">Hydrolase</keyword>
<dbReference type="PANTHER" id="PTHR30408:SF12">
    <property type="entry name" value="TYPE I RESTRICTION ENZYME MJAVIII SPECIFICITY SUBUNIT"/>
    <property type="match status" value="1"/>
</dbReference>
<dbReference type="AlphaFoldDB" id="A0A7W6MKP7"/>
<dbReference type="RefSeq" id="WP_184458415.1">
    <property type="nucleotide sequence ID" value="NZ_JACIFV010000014.1"/>
</dbReference>
<dbReference type="CDD" id="cd17496">
    <property type="entry name" value="RMtype1_S_BliBORF2384P-TRD1-CR1_like"/>
    <property type="match status" value="1"/>
</dbReference>
<protein>
    <submittedName>
        <fullName evidence="5">Type I restriction enzyme S subunit</fullName>
        <ecNumber evidence="5">3.1.21.3</ecNumber>
    </submittedName>
</protein>
<dbReference type="GO" id="GO:0009035">
    <property type="term" value="F:type I site-specific deoxyribonuclease activity"/>
    <property type="evidence" value="ECO:0007669"/>
    <property type="project" value="UniProtKB-EC"/>
</dbReference>
<gene>
    <name evidence="5" type="ORF">GGD53_003936</name>
</gene>
<dbReference type="SUPFAM" id="SSF116734">
    <property type="entry name" value="DNA methylase specificity domain"/>
    <property type="match status" value="2"/>
</dbReference>
<keyword evidence="6" id="KW-1185">Reference proteome</keyword>
<evidence type="ECO:0000313" key="6">
    <source>
        <dbReference type="Proteomes" id="UP000524492"/>
    </source>
</evidence>
<feature type="domain" description="Type I restriction modification DNA specificity" evidence="4">
    <location>
        <begin position="198"/>
        <end position="345"/>
    </location>
</feature>
<evidence type="ECO:0000256" key="1">
    <source>
        <dbReference type="ARBA" id="ARBA00010923"/>
    </source>
</evidence>
<evidence type="ECO:0000256" key="2">
    <source>
        <dbReference type="ARBA" id="ARBA00022747"/>
    </source>
</evidence>
<organism evidence="5 6">
    <name type="scientific">Rhizobium aethiopicum</name>
    <dbReference type="NCBI Taxonomy" id="1138170"/>
    <lineage>
        <taxon>Bacteria</taxon>
        <taxon>Pseudomonadati</taxon>
        <taxon>Pseudomonadota</taxon>
        <taxon>Alphaproteobacteria</taxon>
        <taxon>Hyphomicrobiales</taxon>
        <taxon>Rhizobiaceae</taxon>
        <taxon>Rhizobium/Agrobacterium group</taxon>
        <taxon>Rhizobium</taxon>
    </lineage>
</organism>
<accession>A0A7W6MKP7</accession>
<evidence type="ECO:0000256" key="3">
    <source>
        <dbReference type="ARBA" id="ARBA00023125"/>
    </source>
</evidence>
<dbReference type="PANTHER" id="PTHR30408">
    <property type="entry name" value="TYPE-1 RESTRICTION ENZYME ECOKI SPECIFICITY PROTEIN"/>
    <property type="match status" value="1"/>
</dbReference>
<dbReference type="Proteomes" id="UP000524492">
    <property type="component" value="Unassembled WGS sequence"/>
</dbReference>
<comment type="similarity">
    <text evidence="1">Belongs to the type-I restriction system S methylase family.</text>
</comment>
<dbReference type="GO" id="GO:0009307">
    <property type="term" value="P:DNA restriction-modification system"/>
    <property type="evidence" value="ECO:0007669"/>
    <property type="project" value="UniProtKB-KW"/>
</dbReference>
<dbReference type="Pfam" id="PF01420">
    <property type="entry name" value="Methylase_S"/>
    <property type="match status" value="2"/>
</dbReference>
<keyword evidence="3" id="KW-0238">DNA-binding</keyword>
<comment type="caution">
    <text evidence="5">The sequence shown here is derived from an EMBL/GenBank/DDBJ whole genome shotgun (WGS) entry which is preliminary data.</text>
</comment>
<dbReference type="InterPro" id="IPR000055">
    <property type="entry name" value="Restrct_endonuc_typeI_TRD"/>
</dbReference>
<feature type="domain" description="Type I restriction modification DNA specificity" evidence="4">
    <location>
        <begin position="61"/>
        <end position="163"/>
    </location>
</feature>
<sequence>MNLQALGEAVDIVAGQHIEANLYNSEFNGSAYLTGPADFGEIRPLVTKWTIAPKVFAKTTDVLVTVKGAGVGKSNLGCDAAIGRQLMALRPKQGRILQSYLFNFIRHTEQRIAGLADGATVPGIGKADLANLQIPLPPLDEQKRIAAILDKADQLRQKRRQAIALLDSLRQSIFLEMFGDPVSNPMGLPAKPLGSIVSKVGSGATPKGGDASYKPFGIPLIRSMNVRDGAFKTDGLAFIDDNQAKKLNNVIVEDGDVLLNITGASIARVCRAPKLKVAARVNQHVAIIRPKAALDSYYLEALLLAPSFKRKLLLIGEGGATRQAITKSQIEDLIVPAPAIETQMEFRNKIENIECQMRFSKIQSSSLDMAFSSLQHRAFSGQL</sequence>
<evidence type="ECO:0000313" key="5">
    <source>
        <dbReference type="EMBL" id="MBB4193767.1"/>
    </source>
</evidence>
<name>A0A7W6MKP7_9HYPH</name>
<proteinExistence type="inferred from homology"/>
<keyword evidence="2" id="KW-0680">Restriction system</keyword>
<evidence type="ECO:0000259" key="4">
    <source>
        <dbReference type="Pfam" id="PF01420"/>
    </source>
</evidence>